<name>A0A4D6LPP3_VIGUN</name>
<dbReference type="Proteomes" id="UP000501690">
    <property type="component" value="Linkage Group LG4"/>
</dbReference>
<protein>
    <submittedName>
        <fullName evidence="1">Uncharacterized protein</fullName>
    </submittedName>
</protein>
<organism evidence="1 2">
    <name type="scientific">Vigna unguiculata</name>
    <name type="common">Cowpea</name>
    <dbReference type="NCBI Taxonomy" id="3917"/>
    <lineage>
        <taxon>Eukaryota</taxon>
        <taxon>Viridiplantae</taxon>
        <taxon>Streptophyta</taxon>
        <taxon>Embryophyta</taxon>
        <taxon>Tracheophyta</taxon>
        <taxon>Spermatophyta</taxon>
        <taxon>Magnoliopsida</taxon>
        <taxon>eudicotyledons</taxon>
        <taxon>Gunneridae</taxon>
        <taxon>Pentapetalae</taxon>
        <taxon>rosids</taxon>
        <taxon>fabids</taxon>
        <taxon>Fabales</taxon>
        <taxon>Fabaceae</taxon>
        <taxon>Papilionoideae</taxon>
        <taxon>50 kb inversion clade</taxon>
        <taxon>NPAAA clade</taxon>
        <taxon>indigoferoid/millettioid clade</taxon>
        <taxon>Phaseoleae</taxon>
        <taxon>Vigna</taxon>
    </lineage>
</organism>
<dbReference type="AlphaFoldDB" id="A0A4D6LPP3"/>
<dbReference type="EMBL" id="CP039348">
    <property type="protein sequence ID" value="QCD90126.1"/>
    <property type="molecule type" value="Genomic_DNA"/>
</dbReference>
<accession>A0A4D6LPP3</accession>
<evidence type="ECO:0000313" key="1">
    <source>
        <dbReference type="EMBL" id="QCD90126.1"/>
    </source>
</evidence>
<evidence type="ECO:0000313" key="2">
    <source>
        <dbReference type="Proteomes" id="UP000501690"/>
    </source>
</evidence>
<sequence length="217" mass="24508">MLALVVDTSAHSRAAHPRAMCYKCYNKSISLTTRMQPYLESLPSYTDGAPLWTPTNRGHGITSRPLKHDPEASPRDSKGLLVHVRFVTTCARPSSPERDTRSLKMSWSPERPLARKDLGEPLLISPRNPNFPYLERGYTRLRHGTTEHSSSREGLGNWRNSSRTKLLLNPKRRKFGKELIGSKGMRSGITYTEQKTKLSLEQTCPRRGSNPNRALLA</sequence>
<keyword evidence="2" id="KW-1185">Reference proteome</keyword>
<reference evidence="1 2" key="1">
    <citation type="submission" date="2019-04" db="EMBL/GenBank/DDBJ databases">
        <title>An improved genome assembly and genetic linkage map for asparagus bean, Vigna unguiculata ssp. sesquipedialis.</title>
        <authorList>
            <person name="Xia Q."/>
            <person name="Zhang R."/>
            <person name="Dong Y."/>
        </authorList>
    </citation>
    <scope>NUCLEOTIDE SEQUENCE [LARGE SCALE GENOMIC DNA]</scope>
    <source>
        <tissue evidence="1">Leaf</tissue>
    </source>
</reference>
<proteinExistence type="predicted"/>
<gene>
    <name evidence="1" type="ORF">DEO72_LG4g1080</name>
</gene>